<evidence type="ECO:0000313" key="5">
    <source>
        <dbReference type="Proteomes" id="UP000244193"/>
    </source>
</evidence>
<dbReference type="InterPro" id="IPR026444">
    <property type="entry name" value="Secre_tail"/>
</dbReference>
<evidence type="ECO:0000256" key="1">
    <source>
        <dbReference type="ARBA" id="ARBA00022729"/>
    </source>
</evidence>
<dbReference type="AlphaFoldDB" id="A0A2S0RCZ5"/>
<dbReference type="KEGG" id="fmg:HYN48_02085"/>
<feature type="domain" description="Secretion system C-terminal sorting" evidence="3">
    <location>
        <begin position="575"/>
        <end position="644"/>
    </location>
</feature>
<evidence type="ECO:0000313" key="4">
    <source>
        <dbReference type="EMBL" id="AWA28971.1"/>
    </source>
</evidence>
<dbReference type="EMBL" id="CP028811">
    <property type="protein sequence ID" value="AWA28971.1"/>
    <property type="molecule type" value="Genomic_DNA"/>
</dbReference>
<dbReference type="Proteomes" id="UP000244193">
    <property type="component" value="Chromosome"/>
</dbReference>
<dbReference type="Pfam" id="PF18962">
    <property type="entry name" value="Por_Secre_tail"/>
    <property type="match status" value="1"/>
</dbReference>
<evidence type="ECO:0000259" key="3">
    <source>
        <dbReference type="Pfam" id="PF18962"/>
    </source>
</evidence>
<reference evidence="4 5" key="1">
    <citation type="submission" date="2018-04" db="EMBL/GenBank/DDBJ databases">
        <title>Genome sequencing of Flavobacterium sp. HYN0048.</title>
        <authorList>
            <person name="Yi H."/>
            <person name="Baek C."/>
        </authorList>
    </citation>
    <scope>NUCLEOTIDE SEQUENCE [LARGE SCALE GENOMIC DNA]</scope>
    <source>
        <strain evidence="4 5">HYN0048</strain>
    </source>
</reference>
<sequence length="645" mass="66210">MKKLYTLLFVAASSLSFGQLLTDDFNYADAALLTDNGWANFSGNTNAIDVGASNGLSYAGYSGVSGITGSPEGNAALLDNNGEDVKRDFTAVTSGTVYYSVLVNVTAASEGYFMHLSNGTGASFTARLFVRNSATAGKINFGIANGSTASYGTTDYDLGTTYLLIVKCEVATAGTSSLWVETSGVPATEGDAGAAEATSTGGGQASVMSIHLRQFNVSQNITIDGLYIDSGWFGNTPPPVCPLALGTVTKVCDAITSGTDTYTVTIPFTGGATGAYSLNSDSGTIGGDDPNTMASGNIVITGISEGTAIVFTAEGGDCNLTVNVTSPDCAPAPAGVTLPYTNNFAYPAGAALSTQQDWTVQSGTTDEILVAAGNLDYTGIASVGNSIAFDGTGIDNAVTFDTQNSGTVYYSFLLNVASMTGVTDANGGYFAGLGSSNTSFGATLWTKAVDDTNYNLGLEVRTANAANTSWSGNYATGETLFVVVGYTFGDAATASDDTASLWINPAVGGAQTAATVSDSHTGADLASINRFFFRQDSATETPALNIDALRIGTTWESVTESNLGVKDNNIAGLKVYPNPVSNGTFFIETAANAEKAVVVYDVLGKQVVNTTTTTNAVNVSKLTAGVYIVKITEAGNTATRKMVIK</sequence>
<gene>
    <name evidence="4" type="ORF">HYN48_02085</name>
</gene>
<name>A0A2S0RCZ5_9FLAO</name>
<organism evidence="4 5">
    <name type="scientific">Flavobacterium magnum</name>
    <dbReference type="NCBI Taxonomy" id="2162713"/>
    <lineage>
        <taxon>Bacteria</taxon>
        <taxon>Pseudomonadati</taxon>
        <taxon>Bacteroidota</taxon>
        <taxon>Flavobacteriia</taxon>
        <taxon>Flavobacteriales</taxon>
        <taxon>Flavobacteriaceae</taxon>
        <taxon>Flavobacterium</taxon>
    </lineage>
</organism>
<dbReference type="NCBIfam" id="TIGR04183">
    <property type="entry name" value="Por_Secre_tail"/>
    <property type="match status" value="1"/>
</dbReference>
<proteinExistence type="predicted"/>
<dbReference type="OrthoDB" id="1056765at2"/>
<feature type="signal peptide" evidence="2">
    <location>
        <begin position="1"/>
        <end position="22"/>
    </location>
</feature>
<feature type="chain" id="PRO_5015404282" description="Secretion system C-terminal sorting domain-containing protein" evidence="2">
    <location>
        <begin position="23"/>
        <end position="645"/>
    </location>
</feature>
<accession>A0A2S0RCZ5</accession>
<dbReference type="RefSeq" id="WP_108369557.1">
    <property type="nucleotide sequence ID" value="NZ_CP028811.1"/>
</dbReference>
<keyword evidence="5" id="KW-1185">Reference proteome</keyword>
<protein>
    <recommendedName>
        <fullName evidence="3">Secretion system C-terminal sorting domain-containing protein</fullName>
    </recommendedName>
</protein>
<evidence type="ECO:0000256" key="2">
    <source>
        <dbReference type="SAM" id="SignalP"/>
    </source>
</evidence>
<keyword evidence="1 2" id="KW-0732">Signal</keyword>